<dbReference type="PANTHER" id="PTHR24220">
    <property type="entry name" value="IMPORT ATP-BINDING PROTEIN"/>
    <property type="match status" value="1"/>
</dbReference>
<keyword evidence="3 5" id="KW-0067">ATP-binding</keyword>
<accession>A0ABS7ZS46</accession>
<dbReference type="InterPro" id="IPR017911">
    <property type="entry name" value="MacB-like_ATP-bd"/>
</dbReference>
<dbReference type="GO" id="GO:0005524">
    <property type="term" value="F:ATP binding"/>
    <property type="evidence" value="ECO:0007669"/>
    <property type="project" value="UniProtKB-KW"/>
</dbReference>
<evidence type="ECO:0000313" key="6">
    <source>
        <dbReference type="Proteomes" id="UP000714380"/>
    </source>
</evidence>
<evidence type="ECO:0000256" key="3">
    <source>
        <dbReference type="ARBA" id="ARBA00022840"/>
    </source>
</evidence>
<evidence type="ECO:0000256" key="2">
    <source>
        <dbReference type="ARBA" id="ARBA00022741"/>
    </source>
</evidence>
<dbReference type="EMBL" id="JAEDAH010000083">
    <property type="protein sequence ID" value="MCA6064484.1"/>
    <property type="molecule type" value="Genomic_DNA"/>
</dbReference>
<evidence type="ECO:0000256" key="1">
    <source>
        <dbReference type="ARBA" id="ARBA00022448"/>
    </source>
</evidence>
<dbReference type="Gene3D" id="3.40.50.300">
    <property type="entry name" value="P-loop containing nucleotide triphosphate hydrolases"/>
    <property type="match status" value="1"/>
</dbReference>
<dbReference type="PANTHER" id="PTHR24220:SF611">
    <property type="entry name" value="ATP-BINDING COMPONENT OF ABC TRANSPORTER-RELATED"/>
    <property type="match status" value="1"/>
</dbReference>
<dbReference type="InterPro" id="IPR003439">
    <property type="entry name" value="ABC_transporter-like_ATP-bd"/>
</dbReference>
<dbReference type="SUPFAM" id="SSF52540">
    <property type="entry name" value="P-loop containing nucleoside triphosphate hydrolases"/>
    <property type="match status" value="1"/>
</dbReference>
<dbReference type="InterPro" id="IPR003593">
    <property type="entry name" value="AAA+_ATPase"/>
</dbReference>
<dbReference type="PROSITE" id="PS50893">
    <property type="entry name" value="ABC_TRANSPORTER_2"/>
    <property type="match status" value="1"/>
</dbReference>
<dbReference type="Pfam" id="PF00005">
    <property type="entry name" value="ABC_tran"/>
    <property type="match status" value="1"/>
</dbReference>
<organism evidence="5 6">
    <name type="scientific">Thalassolituus marinus</name>
    <dbReference type="NCBI Taxonomy" id="671053"/>
    <lineage>
        <taxon>Bacteria</taxon>
        <taxon>Pseudomonadati</taxon>
        <taxon>Pseudomonadota</taxon>
        <taxon>Gammaproteobacteria</taxon>
        <taxon>Oceanospirillales</taxon>
        <taxon>Oceanospirillaceae</taxon>
        <taxon>Thalassolituus</taxon>
    </lineage>
</organism>
<feature type="domain" description="ABC transporter" evidence="4">
    <location>
        <begin position="6"/>
        <end position="228"/>
    </location>
</feature>
<keyword evidence="2" id="KW-0547">Nucleotide-binding</keyword>
<dbReference type="InterPro" id="IPR027417">
    <property type="entry name" value="P-loop_NTPase"/>
</dbReference>
<keyword evidence="6" id="KW-1185">Reference proteome</keyword>
<gene>
    <name evidence="5" type="ORF">I9W95_12790</name>
</gene>
<dbReference type="CDD" id="cd03255">
    <property type="entry name" value="ABC_MJ0796_LolCDE_FtsE"/>
    <property type="match status" value="1"/>
</dbReference>
<dbReference type="Proteomes" id="UP000714380">
    <property type="component" value="Unassembled WGS sequence"/>
</dbReference>
<evidence type="ECO:0000259" key="4">
    <source>
        <dbReference type="PROSITE" id="PS50893"/>
    </source>
</evidence>
<proteinExistence type="predicted"/>
<protein>
    <submittedName>
        <fullName evidence="5">ABC transporter ATP-binding protein</fullName>
    </submittedName>
</protein>
<evidence type="ECO:0000313" key="5">
    <source>
        <dbReference type="EMBL" id="MCA6064484.1"/>
    </source>
</evidence>
<keyword evidence="1" id="KW-0813">Transport</keyword>
<dbReference type="InterPro" id="IPR015854">
    <property type="entry name" value="ABC_transpr_LolD-like"/>
</dbReference>
<comment type="caution">
    <text evidence="5">The sequence shown here is derived from an EMBL/GenBank/DDBJ whole genome shotgun (WGS) entry which is preliminary data.</text>
</comment>
<reference evidence="5 6" key="1">
    <citation type="submission" date="2020-12" db="EMBL/GenBank/DDBJ databases">
        <title>Novel Thalassolituus-related marine hydrocarbonoclastic bacteria mediated algae-derived hydrocarbons mineralization in twilight zone of the northern South China Sea.</title>
        <authorList>
            <person name="Dong C."/>
        </authorList>
    </citation>
    <scope>NUCLEOTIDE SEQUENCE [LARGE SCALE GENOMIC DNA]</scope>
    <source>
        <strain evidence="5 6">IMCC1826</strain>
    </source>
</reference>
<dbReference type="SMART" id="SM00382">
    <property type="entry name" value="AAA"/>
    <property type="match status" value="1"/>
</dbReference>
<sequence>MSTPRLQLHHLSHQWATTPASSPLFTLDDLQLNSGDSLFMCGPSGCGKSTLLNIITGLLPPTQGEVLINGQSLYGLKPGARDRLRAQCMGVITQSLNLLPYLTVAENLRLMQTFSAQKADSEWQRHLLQTLNLTAQAHQPVEQLSIGQQQRAAIARALIHKPSLIIADEPTTALDDDNKNAFMSLLLNEMQNFDTALLMVSHDTRLQPHFSRTLDLRQYQSAEADYVS</sequence>
<dbReference type="RefSeq" id="WP_225675499.1">
    <property type="nucleotide sequence ID" value="NZ_JAEDAH010000083.1"/>
</dbReference>
<name>A0ABS7ZS46_9GAMM</name>